<name>A0ABV4UAF1_9BACT</name>
<accession>A0ABV4UAF1</accession>
<dbReference type="InterPro" id="IPR020904">
    <property type="entry name" value="Sc_DH/Rdtase_CS"/>
</dbReference>
<dbReference type="Proteomes" id="UP001575105">
    <property type="component" value="Unassembled WGS sequence"/>
</dbReference>
<dbReference type="SUPFAM" id="SSF51735">
    <property type="entry name" value="NAD(P)-binding Rossmann-fold domains"/>
    <property type="match status" value="1"/>
</dbReference>
<organism evidence="2 3">
    <name type="scientific">Natronomicrosphaera hydrolytica</name>
    <dbReference type="NCBI Taxonomy" id="3242702"/>
    <lineage>
        <taxon>Bacteria</taxon>
        <taxon>Pseudomonadati</taxon>
        <taxon>Planctomycetota</taxon>
        <taxon>Phycisphaerae</taxon>
        <taxon>Phycisphaerales</taxon>
        <taxon>Phycisphaeraceae</taxon>
        <taxon>Natronomicrosphaera</taxon>
    </lineage>
</organism>
<evidence type="ECO:0000313" key="2">
    <source>
        <dbReference type="EMBL" id="MFA9479243.1"/>
    </source>
</evidence>
<dbReference type="Pfam" id="PF01370">
    <property type="entry name" value="Epimerase"/>
    <property type="match status" value="1"/>
</dbReference>
<proteinExistence type="predicted"/>
<dbReference type="EMBL" id="JBGUBD010000007">
    <property type="protein sequence ID" value="MFA9479243.1"/>
    <property type="molecule type" value="Genomic_DNA"/>
</dbReference>
<dbReference type="InterPro" id="IPR036291">
    <property type="entry name" value="NAD(P)-bd_dom_sf"/>
</dbReference>
<dbReference type="Gene3D" id="3.40.50.720">
    <property type="entry name" value="NAD(P)-binding Rossmann-like Domain"/>
    <property type="match status" value="1"/>
</dbReference>
<dbReference type="InterPro" id="IPR001509">
    <property type="entry name" value="Epimerase_deHydtase"/>
</dbReference>
<feature type="domain" description="NAD-dependent epimerase/dehydratase" evidence="1">
    <location>
        <begin position="5"/>
        <end position="246"/>
    </location>
</feature>
<dbReference type="PROSITE" id="PS00061">
    <property type="entry name" value="ADH_SHORT"/>
    <property type="match status" value="1"/>
</dbReference>
<dbReference type="Gene3D" id="3.90.25.10">
    <property type="entry name" value="UDP-galactose 4-epimerase, domain 1"/>
    <property type="match status" value="1"/>
</dbReference>
<sequence length="321" mass="34160">MDSHVLVTGGAGFIGSHLTEALLELGASVTVLDDLSGSDMNNLALSRQQAGQRLRFVEGSVCDTSTVARCVEGARYVFHLAARGSVPQSVKQPVQYHEVNSTGTLNVLEAARSAGVKRVIFAASSSAYGDAPALPKVESMAVRPGSPYAATKVAGEALLRAYASSYGFDTVSLRYFNIFGPRQNANSAYAAVIAAFANALLAGERLRIFGDGEQSRDFTYVANAVHANLLAARATTPLQGEVFNVASGRRISVNQLADLMARQMGRPDLTPEHLPERAGDVKHSLADLTQATTTLGYQPQVTFEQGLAWTVAWYQHTANVA</sequence>
<protein>
    <submittedName>
        <fullName evidence="2">NAD-dependent epimerase/dehydratase family protein</fullName>
    </submittedName>
</protein>
<comment type="caution">
    <text evidence="2">The sequence shown here is derived from an EMBL/GenBank/DDBJ whole genome shotgun (WGS) entry which is preliminary data.</text>
</comment>
<dbReference type="InterPro" id="IPR050177">
    <property type="entry name" value="Lipid_A_modif_metabolic_enz"/>
</dbReference>
<dbReference type="PRINTS" id="PR01713">
    <property type="entry name" value="NUCEPIMERASE"/>
</dbReference>
<reference evidence="2 3" key="1">
    <citation type="submission" date="2024-08" db="EMBL/GenBank/DDBJ databases">
        <title>Whole-genome sequencing of halo(alkali)philic microorganisms from hypersaline lakes.</title>
        <authorList>
            <person name="Sorokin D.Y."/>
            <person name="Merkel A.Y."/>
            <person name="Messina E."/>
            <person name="Yakimov M."/>
        </authorList>
    </citation>
    <scope>NUCLEOTIDE SEQUENCE [LARGE SCALE GENOMIC DNA]</scope>
    <source>
        <strain evidence="2 3">AB-hyl4</strain>
    </source>
</reference>
<evidence type="ECO:0000259" key="1">
    <source>
        <dbReference type="Pfam" id="PF01370"/>
    </source>
</evidence>
<dbReference type="PANTHER" id="PTHR43245">
    <property type="entry name" value="BIFUNCTIONAL POLYMYXIN RESISTANCE PROTEIN ARNA"/>
    <property type="match status" value="1"/>
</dbReference>
<gene>
    <name evidence="2" type="ORF">ACERK3_13210</name>
</gene>
<dbReference type="PANTHER" id="PTHR43245:SF13">
    <property type="entry name" value="UDP-D-APIOSE_UDP-D-XYLOSE SYNTHASE 2"/>
    <property type="match status" value="1"/>
</dbReference>
<evidence type="ECO:0000313" key="3">
    <source>
        <dbReference type="Proteomes" id="UP001575105"/>
    </source>
</evidence>
<dbReference type="RefSeq" id="WP_425346167.1">
    <property type="nucleotide sequence ID" value="NZ_JBGUBD010000007.1"/>
</dbReference>
<keyword evidence="3" id="KW-1185">Reference proteome</keyword>